<keyword evidence="3" id="KW-1185">Reference proteome</keyword>
<feature type="transmembrane region" description="Helical" evidence="1">
    <location>
        <begin position="28"/>
        <end position="46"/>
    </location>
</feature>
<sequence length="76" mass="8608">MLFLLIITIMIVAWIDLSSIFRERYIKEGFFSLGFYIIALAFSIYLQMNGKVPTPLKGVTVIVKPITKGVLSILQL</sequence>
<dbReference type="STRING" id="1385511.GCA_000425225_03405"/>
<keyword evidence="1" id="KW-0472">Membrane</keyword>
<organism evidence="2 3">
    <name type="scientific">Pontibacillus marinus BH030004 = DSM 16465</name>
    <dbReference type="NCBI Taxonomy" id="1385511"/>
    <lineage>
        <taxon>Bacteria</taxon>
        <taxon>Bacillati</taxon>
        <taxon>Bacillota</taxon>
        <taxon>Bacilli</taxon>
        <taxon>Bacillales</taxon>
        <taxon>Bacillaceae</taxon>
        <taxon>Pontibacillus</taxon>
    </lineage>
</organism>
<evidence type="ECO:0000313" key="3">
    <source>
        <dbReference type="Proteomes" id="UP000030403"/>
    </source>
</evidence>
<dbReference type="RefSeq" id="WP_027447004.1">
    <property type="nucleotide sequence ID" value="NZ_AULJ01000045.1"/>
</dbReference>
<evidence type="ECO:0000313" key="2">
    <source>
        <dbReference type="EMBL" id="KGX85241.1"/>
    </source>
</evidence>
<comment type="caution">
    <text evidence="2">The sequence shown here is derived from an EMBL/GenBank/DDBJ whole genome shotgun (WGS) entry which is preliminary data.</text>
</comment>
<dbReference type="Proteomes" id="UP000030403">
    <property type="component" value="Unassembled WGS sequence"/>
</dbReference>
<accession>A0A0A5FWR7</accession>
<keyword evidence="1" id="KW-1133">Transmembrane helix</keyword>
<dbReference type="AlphaFoldDB" id="A0A0A5FWR7"/>
<proteinExistence type="predicted"/>
<name>A0A0A5FWR7_9BACI</name>
<dbReference type="EMBL" id="AVPF01000042">
    <property type="protein sequence ID" value="KGX85241.1"/>
    <property type="molecule type" value="Genomic_DNA"/>
</dbReference>
<gene>
    <name evidence="2" type="ORF">N783_15055</name>
</gene>
<reference evidence="2 3" key="1">
    <citation type="submission" date="2013-08" db="EMBL/GenBank/DDBJ databases">
        <authorList>
            <person name="Huang J."/>
            <person name="Wang G."/>
        </authorList>
    </citation>
    <scope>NUCLEOTIDE SEQUENCE [LARGE SCALE GENOMIC DNA]</scope>
    <source>
        <strain evidence="2 3">BH030004</strain>
    </source>
</reference>
<keyword evidence="1" id="KW-0812">Transmembrane</keyword>
<evidence type="ECO:0000256" key="1">
    <source>
        <dbReference type="SAM" id="Phobius"/>
    </source>
</evidence>
<protein>
    <submittedName>
        <fullName evidence="2">Uncharacterized protein</fullName>
    </submittedName>
</protein>